<dbReference type="OrthoDB" id="2936038at2759"/>
<gene>
    <name evidence="2" type="ORF">ARMOST_19549</name>
</gene>
<dbReference type="Proteomes" id="UP000219338">
    <property type="component" value="Unassembled WGS sequence"/>
</dbReference>
<dbReference type="AlphaFoldDB" id="A0A284S4U5"/>
<evidence type="ECO:0000313" key="3">
    <source>
        <dbReference type="Proteomes" id="UP000219338"/>
    </source>
</evidence>
<dbReference type="EMBL" id="FUEG01000032">
    <property type="protein sequence ID" value="SJL16034.1"/>
    <property type="molecule type" value="Genomic_DNA"/>
</dbReference>
<evidence type="ECO:0000256" key="1">
    <source>
        <dbReference type="SAM" id="MobiDB-lite"/>
    </source>
</evidence>
<protein>
    <submittedName>
        <fullName evidence="2">Uncharacterized protein</fullName>
    </submittedName>
</protein>
<sequence>MPSPSPAKSQDVLPNFELPTTFNASFRQFSQCAQRIHLAPASNIDLLWDTMSANQIHQFVAVSGPQGAEKQIRENLFPPVDADVKRSTSCPPPPPPPTSMPSRDASKSRDDYGLALYGPPRSETEAKSFAWAIDPSTAPALTTGAYRIDTPGWYVGLDSPMVLFDNMFAPTPRKLEELVWL</sequence>
<feature type="compositionally biased region" description="Pro residues" evidence="1">
    <location>
        <begin position="90"/>
        <end position="99"/>
    </location>
</feature>
<accession>A0A284S4U5</accession>
<reference evidence="3" key="1">
    <citation type="journal article" date="2017" name="Nat. Ecol. Evol.">
        <title>Genome expansion and lineage-specific genetic innovations in the forest pathogenic fungi Armillaria.</title>
        <authorList>
            <person name="Sipos G."/>
            <person name="Prasanna A.N."/>
            <person name="Walter M.C."/>
            <person name="O'Connor E."/>
            <person name="Balint B."/>
            <person name="Krizsan K."/>
            <person name="Kiss B."/>
            <person name="Hess J."/>
            <person name="Varga T."/>
            <person name="Slot J."/>
            <person name="Riley R."/>
            <person name="Boka B."/>
            <person name="Rigling D."/>
            <person name="Barry K."/>
            <person name="Lee J."/>
            <person name="Mihaltcheva S."/>
            <person name="LaButti K."/>
            <person name="Lipzen A."/>
            <person name="Waldron R."/>
            <person name="Moloney N.M."/>
            <person name="Sperisen C."/>
            <person name="Kredics L."/>
            <person name="Vagvoelgyi C."/>
            <person name="Patrignani A."/>
            <person name="Fitzpatrick D."/>
            <person name="Nagy I."/>
            <person name="Doyle S."/>
            <person name="Anderson J.B."/>
            <person name="Grigoriev I.V."/>
            <person name="Gueldener U."/>
            <person name="Muensterkoetter M."/>
            <person name="Nagy L.G."/>
        </authorList>
    </citation>
    <scope>NUCLEOTIDE SEQUENCE [LARGE SCALE GENOMIC DNA]</scope>
    <source>
        <strain evidence="3">C18/9</strain>
    </source>
</reference>
<evidence type="ECO:0000313" key="2">
    <source>
        <dbReference type="EMBL" id="SJL16034.1"/>
    </source>
</evidence>
<proteinExistence type="predicted"/>
<dbReference type="OMA" id="RIDTPGW"/>
<feature type="region of interest" description="Disordered" evidence="1">
    <location>
        <begin position="79"/>
        <end position="111"/>
    </location>
</feature>
<name>A0A284S4U5_ARMOS</name>
<organism evidence="2 3">
    <name type="scientific">Armillaria ostoyae</name>
    <name type="common">Armillaria root rot fungus</name>
    <dbReference type="NCBI Taxonomy" id="47428"/>
    <lineage>
        <taxon>Eukaryota</taxon>
        <taxon>Fungi</taxon>
        <taxon>Dikarya</taxon>
        <taxon>Basidiomycota</taxon>
        <taxon>Agaricomycotina</taxon>
        <taxon>Agaricomycetes</taxon>
        <taxon>Agaricomycetidae</taxon>
        <taxon>Agaricales</taxon>
        <taxon>Marasmiineae</taxon>
        <taxon>Physalacriaceae</taxon>
        <taxon>Armillaria</taxon>
    </lineage>
</organism>
<keyword evidence="3" id="KW-1185">Reference proteome</keyword>